<dbReference type="PROSITE" id="PS50109">
    <property type="entry name" value="HIS_KIN"/>
    <property type="match status" value="1"/>
</dbReference>
<dbReference type="FunFam" id="1.10.287.130:FF:000001">
    <property type="entry name" value="Two-component sensor histidine kinase"/>
    <property type="match status" value="1"/>
</dbReference>
<dbReference type="InterPro" id="IPR036097">
    <property type="entry name" value="HisK_dim/P_sf"/>
</dbReference>
<evidence type="ECO:0000256" key="11">
    <source>
        <dbReference type="ARBA" id="ARBA00022840"/>
    </source>
</evidence>
<evidence type="ECO:0000256" key="13">
    <source>
        <dbReference type="ARBA" id="ARBA00023012"/>
    </source>
</evidence>
<dbReference type="InterPro" id="IPR036890">
    <property type="entry name" value="HATPase_C_sf"/>
</dbReference>
<protein>
    <recommendedName>
        <fullName evidence="4">Signal transduction histidine-protein kinase ArlS</fullName>
        <ecNumber evidence="3">2.7.13.3</ecNumber>
    </recommendedName>
</protein>
<evidence type="ECO:0000256" key="14">
    <source>
        <dbReference type="ARBA" id="ARBA00023136"/>
    </source>
</evidence>
<evidence type="ECO:0000313" key="19">
    <source>
        <dbReference type="EMBL" id="TDR33939.1"/>
    </source>
</evidence>
<comment type="catalytic activity">
    <reaction evidence="1">
        <text>ATP + protein L-histidine = ADP + protein N-phospho-L-histidine.</text>
        <dbReference type="EC" id="2.7.13.3"/>
    </reaction>
</comment>
<comment type="subcellular location">
    <subcellularLocation>
        <location evidence="2">Cell membrane</location>
        <topology evidence="2">Multi-pass membrane protein</topology>
    </subcellularLocation>
</comment>
<keyword evidence="10 18" id="KW-0418">Kinase</keyword>
<dbReference type="Pfam" id="PF00672">
    <property type="entry name" value="HAMP"/>
    <property type="match status" value="1"/>
</dbReference>
<evidence type="ECO:0000256" key="12">
    <source>
        <dbReference type="ARBA" id="ARBA00022989"/>
    </source>
</evidence>
<dbReference type="InterPro" id="IPR041610">
    <property type="entry name" value="ArlS_N"/>
</dbReference>
<dbReference type="Proteomes" id="UP000254330">
    <property type="component" value="Unassembled WGS sequence"/>
</dbReference>
<feature type="transmembrane region" description="Helical" evidence="15">
    <location>
        <begin position="170"/>
        <end position="198"/>
    </location>
</feature>
<name>A0A2U3A9R0_9BACL</name>
<evidence type="ECO:0000256" key="1">
    <source>
        <dbReference type="ARBA" id="ARBA00000085"/>
    </source>
</evidence>
<dbReference type="PANTHER" id="PTHR45528:SF12">
    <property type="entry name" value="SENSOR HISTIDINE KINASE ARSS"/>
    <property type="match status" value="1"/>
</dbReference>
<dbReference type="PRINTS" id="PR00344">
    <property type="entry name" value="BCTRLSENSOR"/>
</dbReference>
<dbReference type="PROSITE" id="PS50885">
    <property type="entry name" value="HAMP"/>
    <property type="match status" value="1"/>
</dbReference>
<dbReference type="Gene3D" id="6.10.340.10">
    <property type="match status" value="1"/>
</dbReference>
<reference evidence="19 21" key="2">
    <citation type="submission" date="2019-03" db="EMBL/GenBank/DDBJ databases">
        <title>Genomic Encyclopedia of Type Strains, Phase IV (KMG-IV): sequencing the most valuable type-strain genomes for metagenomic binning, comparative biology and taxonomic classification.</title>
        <authorList>
            <person name="Goeker M."/>
        </authorList>
    </citation>
    <scope>NUCLEOTIDE SEQUENCE [LARGE SCALE GENOMIC DNA]</scope>
    <source>
        <strain evidence="19 21">DSM 20580</strain>
    </source>
</reference>
<dbReference type="InterPro" id="IPR050398">
    <property type="entry name" value="HssS/ArlS-like"/>
</dbReference>
<evidence type="ECO:0000256" key="7">
    <source>
        <dbReference type="ARBA" id="ARBA00022679"/>
    </source>
</evidence>
<dbReference type="Gene3D" id="1.10.287.130">
    <property type="match status" value="1"/>
</dbReference>
<dbReference type="AlphaFoldDB" id="A0A2U3A9R0"/>
<keyword evidence="11" id="KW-0067">ATP-binding</keyword>
<keyword evidence="8 15" id="KW-0812">Transmembrane</keyword>
<dbReference type="SMART" id="SM00387">
    <property type="entry name" value="HATPase_c"/>
    <property type="match status" value="1"/>
</dbReference>
<evidence type="ECO:0000256" key="4">
    <source>
        <dbReference type="ARBA" id="ARBA00015735"/>
    </source>
</evidence>
<dbReference type="SUPFAM" id="SSF47384">
    <property type="entry name" value="Homodimeric domain of signal transducing histidine kinase"/>
    <property type="match status" value="1"/>
</dbReference>
<organism evidence="18 20">
    <name type="scientific">Kurthia zopfii</name>
    <dbReference type="NCBI Taxonomy" id="1650"/>
    <lineage>
        <taxon>Bacteria</taxon>
        <taxon>Bacillati</taxon>
        <taxon>Bacillota</taxon>
        <taxon>Bacilli</taxon>
        <taxon>Bacillales</taxon>
        <taxon>Caryophanaceae</taxon>
        <taxon>Kurthia</taxon>
    </lineage>
</organism>
<dbReference type="Pfam" id="PF18719">
    <property type="entry name" value="ArlS_N"/>
    <property type="match status" value="1"/>
</dbReference>
<evidence type="ECO:0000256" key="3">
    <source>
        <dbReference type="ARBA" id="ARBA00012438"/>
    </source>
</evidence>
<reference evidence="18 20" key="1">
    <citation type="submission" date="2018-06" db="EMBL/GenBank/DDBJ databases">
        <authorList>
            <consortium name="Pathogen Informatics"/>
            <person name="Doyle S."/>
        </authorList>
    </citation>
    <scope>NUCLEOTIDE SEQUENCE [LARGE SCALE GENOMIC DNA]</scope>
    <source>
        <strain evidence="18 20">NCTC10597</strain>
    </source>
</reference>
<dbReference type="CDD" id="cd00075">
    <property type="entry name" value="HATPase"/>
    <property type="match status" value="1"/>
</dbReference>
<dbReference type="CDD" id="cd00082">
    <property type="entry name" value="HisKA"/>
    <property type="match status" value="1"/>
</dbReference>
<evidence type="ECO:0000313" key="21">
    <source>
        <dbReference type="Proteomes" id="UP000294641"/>
    </source>
</evidence>
<keyword evidence="7 18" id="KW-0808">Transferase</keyword>
<dbReference type="GO" id="GO:0000155">
    <property type="term" value="F:phosphorelay sensor kinase activity"/>
    <property type="evidence" value="ECO:0007669"/>
    <property type="project" value="InterPro"/>
</dbReference>
<keyword evidence="12 15" id="KW-1133">Transmembrane helix</keyword>
<gene>
    <name evidence="18" type="primary">arlS</name>
    <name evidence="19" type="ORF">DFR61_1467</name>
    <name evidence="18" type="ORF">NCTC10597_01173</name>
</gene>
<evidence type="ECO:0000313" key="20">
    <source>
        <dbReference type="Proteomes" id="UP000254330"/>
    </source>
</evidence>
<evidence type="ECO:0000256" key="6">
    <source>
        <dbReference type="ARBA" id="ARBA00022553"/>
    </source>
</evidence>
<evidence type="ECO:0000256" key="15">
    <source>
        <dbReference type="SAM" id="Phobius"/>
    </source>
</evidence>
<dbReference type="FunFam" id="3.30.565.10:FF:000006">
    <property type="entry name" value="Sensor histidine kinase WalK"/>
    <property type="match status" value="1"/>
</dbReference>
<evidence type="ECO:0000256" key="8">
    <source>
        <dbReference type="ARBA" id="ARBA00022692"/>
    </source>
</evidence>
<dbReference type="InterPro" id="IPR004358">
    <property type="entry name" value="Sig_transdc_His_kin-like_C"/>
</dbReference>
<keyword evidence="14 15" id="KW-0472">Membrane</keyword>
<comment type="caution">
    <text evidence="18">The sequence shown here is derived from an EMBL/GenBank/DDBJ whole genome shotgun (WGS) entry which is preliminary data.</text>
</comment>
<dbReference type="EMBL" id="SNZG01000046">
    <property type="protein sequence ID" value="TDR33939.1"/>
    <property type="molecule type" value="Genomic_DNA"/>
</dbReference>
<keyword evidence="9" id="KW-0547">Nucleotide-binding</keyword>
<dbReference type="GO" id="GO:0005524">
    <property type="term" value="F:ATP binding"/>
    <property type="evidence" value="ECO:0007669"/>
    <property type="project" value="UniProtKB-KW"/>
</dbReference>
<dbReference type="Pfam" id="PF00512">
    <property type="entry name" value="HisKA"/>
    <property type="match status" value="1"/>
</dbReference>
<proteinExistence type="predicted"/>
<evidence type="ECO:0000256" key="9">
    <source>
        <dbReference type="ARBA" id="ARBA00022741"/>
    </source>
</evidence>
<feature type="domain" description="HAMP" evidence="17">
    <location>
        <begin position="195"/>
        <end position="249"/>
    </location>
</feature>
<feature type="transmembrane region" description="Helical" evidence="15">
    <location>
        <begin position="20"/>
        <end position="43"/>
    </location>
</feature>
<dbReference type="SMART" id="SM00304">
    <property type="entry name" value="HAMP"/>
    <property type="match status" value="1"/>
</dbReference>
<evidence type="ECO:0000256" key="10">
    <source>
        <dbReference type="ARBA" id="ARBA00022777"/>
    </source>
</evidence>
<dbReference type="InterPro" id="IPR003661">
    <property type="entry name" value="HisK_dim/P_dom"/>
</dbReference>
<evidence type="ECO:0000259" key="17">
    <source>
        <dbReference type="PROSITE" id="PS50885"/>
    </source>
</evidence>
<dbReference type="SUPFAM" id="SSF158472">
    <property type="entry name" value="HAMP domain-like"/>
    <property type="match status" value="1"/>
</dbReference>
<evidence type="ECO:0000256" key="5">
    <source>
        <dbReference type="ARBA" id="ARBA00022475"/>
    </source>
</evidence>
<dbReference type="Pfam" id="PF02518">
    <property type="entry name" value="HATPase_c"/>
    <property type="match status" value="1"/>
</dbReference>
<feature type="domain" description="Histidine kinase" evidence="16">
    <location>
        <begin position="257"/>
        <end position="471"/>
    </location>
</feature>
<dbReference type="InterPro" id="IPR005467">
    <property type="entry name" value="His_kinase_dom"/>
</dbReference>
<dbReference type="InterPro" id="IPR003594">
    <property type="entry name" value="HATPase_dom"/>
</dbReference>
<evidence type="ECO:0000313" key="18">
    <source>
        <dbReference type="EMBL" id="STX09497.1"/>
    </source>
</evidence>
<dbReference type="SUPFAM" id="SSF55874">
    <property type="entry name" value="ATPase domain of HSP90 chaperone/DNA topoisomerase II/histidine kinase"/>
    <property type="match status" value="1"/>
</dbReference>
<keyword evidence="5" id="KW-1003">Cell membrane</keyword>
<sequence>MKIMNKARHYLDHRSLKSKWAFTSAFVIFISYLLICIVMFISLQTWLLSNEKQSVTRSMEDLISYFEKRGQFLTVDDIRQNESLINAIVDKKQTARILNKDGVEILRINNTVAEIPPLPKNVPDSGFTIHKDKIEREDNFVGTAKLSLGQFNGYIQVTHPLTQYTSLMKYFLTAMILMGIGALAASAAIGYTLATRLLQPVNQLRKEMNRVADEGFEAKIQLQETRNDEIGELIHVYKRMMGELEEAYLQQQRFISDASHELRTPIQVLEGHLNLLKRWGKDDPEIMEESLTTSLQEIQRMRSLIEELLNLARREPKDSSKLTNIIEETANVIAETERLHPESELILESNQSTTLEAVISKDAYNQIVRNLLQNAIRYCEKKPIVRISLTNMSEYHKIEVEDNGIGIKKDAIPRIFDRFYRVDDARSREHGGTGLGLAIVKMLVEKYDGQISVSSIYGEGTKFTIYLPANRN</sequence>
<dbReference type="PANTHER" id="PTHR45528">
    <property type="entry name" value="SENSOR HISTIDINE KINASE CPXA"/>
    <property type="match status" value="1"/>
</dbReference>
<dbReference type="Proteomes" id="UP000294641">
    <property type="component" value="Unassembled WGS sequence"/>
</dbReference>
<keyword evidence="21" id="KW-1185">Reference proteome</keyword>
<evidence type="ECO:0000256" key="2">
    <source>
        <dbReference type="ARBA" id="ARBA00004651"/>
    </source>
</evidence>
<dbReference type="EC" id="2.7.13.3" evidence="3"/>
<dbReference type="EMBL" id="UGNP01000001">
    <property type="protein sequence ID" value="STX09497.1"/>
    <property type="molecule type" value="Genomic_DNA"/>
</dbReference>
<dbReference type="CDD" id="cd06225">
    <property type="entry name" value="HAMP"/>
    <property type="match status" value="1"/>
</dbReference>
<dbReference type="OrthoDB" id="9786919at2"/>
<evidence type="ECO:0000259" key="16">
    <source>
        <dbReference type="PROSITE" id="PS50109"/>
    </source>
</evidence>
<accession>A0A2U3A9R0</accession>
<dbReference type="Gene3D" id="3.30.565.10">
    <property type="entry name" value="Histidine kinase-like ATPase, C-terminal domain"/>
    <property type="match status" value="1"/>
</dbReference>
<keyword evidence="13" id="KW-0902">Two-component regulatory system</keyword>
<dbReference type="SMART" id="SM00388">
    <property type="entry name" value="HisKA"/>
    <property type="match status" value="1"/>
</dbReference>
<dbReference type="InterPro" id="IPR003660">
    <property type="entry name" value="HAMP_dom"/>
</dbReference>
<dbReference type="GO" id="GO:0005886">
    <property type="term" value="C:plasma membrane"/>
    <property type="evidence" value="ECO:0007669"/>
    <property type="project" value="UniProtKB-SubCell"/>
</dbReference>
<keyword evidence="6" id="KW-0597">Phosphoprotein</keyword>
<dbReference type="RefSeq" id="WP_109350715.1">
    <property type="nucleotide sequence ID" value="NZ_BJUE01000051.1"/>
</dbReference>